<sequence>MSSTAVFQNCIRIRPIVFWEMESFTWASSTLKALNAKEERREASGRSRELTNPS</sequence>
<dbReference type="AlphaFoldDB" id="A0A0E9WLJ2"/>
<dbReference type="EMBL" id="GBXM01018249">
    <property type="protein sequence ID" value="JAH90328.1"/>
    <property type="molecule type" value="Transcribed_RNA"/>
</dbReference>
<reference evidence="1" key="2">
    <citation type="journal article" date="2015" name="Fish Shellfish Immunol.">
        <title>Early steps in the European eel (Anguilla anguilla)-Vibrio vulnificus interaction in the gills: Role of the RtxA13 toxin.</title>
        <authorList>
            <person name="Callol A."/>
            <person name="Pajuelo D."/>
            <person name="Ebbesson L."/>
            <person name="Teles M."/>
            <person name="MacKenzie S."/>
            <person name="Amaro C."/>
        </authorList>
    </citation>
    <scope>NUCLEOTIDE SEQUENCE</scope>
</reference>
<protein>
    <submittedName>
        <fullName evidence="1">Uncharacterized protein</fullName>
    </submittedName>
</protein>
<name>A0A0E9WLJ2_ANGAN</name>
<organism evidence="1">
    <name type="scientific">Anguilla anguilla</name>
    <name type="common">European freshwater eel</name>
    <name type="synonym">Muraena anguilla</name>
    <dbReference type="NCBI Taxonomy" id="7936"/>
    <lineage>
        <taxon>Eukaryota</taxon>
        <taxon>Metazoa</taxon>
        <taxon>Chordata</taxon>
        <taxon>Craniata</taxon>
        <taxon>Vertebrata</taxon>
        <taxon>Euteleostomi</taxon>
        <taxon>Actinopterygii</taxon>
        <taxon>Neopterygii</taxon>
        <taxon>Teleostei</taxon>
        <taxon>Anguilliformes</taxon>
        <taxon>Anguillidae</taxon>
        <taxon>Anguilla</taxon>
    </lineage>
</organism>
<accession>A0A0E9WLJ2</accession>
<proteinExistence type="predicted"/>
<evidence type="ECO:0000313" key="1">
    <source>
        <dbReference type="EMBL" id="JAH90328.1"/>
    </source>
</evidence>
<reference evidence="1" key="1">
    <citation type="submission" date="2014-11" db="EMBL/GenBank/DDBJ databases">
        <authorList>
            <person name="Amaro Gonzalez C."/>
        </authorList>
    </citation>
    <scope>NUCLEOTIDE SEQUENCE</scope>
</reference>